<keyword evidence="2" id="KW-1185">Reference proteome</keyword>
<evidence type="ECO:0000313" key="1">
    <source>
        <dbReference type="EMBL" id="WVZ07244.1"/>
    </source>
</evidence>
<gene>
    <name evidence="1" type="ORF">V8G54_020590</name>
</gene>
<evidence type="ECO:0000313" key="2">
    <source>
        <dbReference type="Proteomes" id="UP001374535"/>
    </source>
</evidence>
<reference evidence="1 2" key="1">
    <citation type="journal article" date="2023" name="Life. Sci Alliance">
        <title>Evolutionary insights into 3D genome organization and epigenetic landscape of Vigna mungo.</title>
        <authorList>
            <person name="Junaid A."/>
            <person name="Singh B."/>
            <person name="Bhatia S."/>
        </authorList>
    </citation>
    <scope>NUCLEOTIDE SEQUENCE [LARGE SCALE GENOMIC DNA]</scope>
    <source>
        <strain evidence="1">Urdbean</strain>
    </source>
</reference>
<proteinExistence type="predicted"/>
<name>A0AAQ3NC40_VIGMU</name>
<sequence>MTSHVQRNGWIRKCTINNLFKHPFVCSLSVMNAIPINPNRWILAWLRHQNLFPTMLNLTTTPHVQIVVVLSTMSTTCSQWFLKTCIQQTQTHFATLFSQTKQVQTRDKGFTMLLRMTNERVLHSVNINISDGSQGKLFSELNHDLFQFTIEELGHFIVRGCTSCFVH</sequence>
<dbReference type="Proteomes" id="UP001374535">
    <property type="component" value="Chromosome 6"/>
</dbReference>
<dbReference type="AlphaFoldDB" id="A0AAQ3NC40"/>
<organism evidence="1 2">
    <name type="scientific">Vigna mungo</name>
    <name type="common">Black gram</name>
    <name type="synonym">Phaseolus mungo</name>
    <dbReference type="NCBI Taxonomy" id="3915"/>
    <lineage>
        <taxon>Eukaryota</taxon>
        <taxon>Viridiplantae</taxon>
        <taxon>Streptophyta</taxon>
        <taxon>Embryophyta</taxon>
        <taxon>Tracheophyta</taxon>
        <taxon>Spermatophyta</taxon>
        <taxon>Magnoliopsida</taxon>
        <taxon>eudicotyledons</taxon>
        <taxon>Gunneridae</taxon>
        <taxon>Pentapetalae</taxon>
        <taxon>rosids</taxon>
        <taxon>fabids</taxon>
        <taxon>Fabales</taxon>
        <taxon>Fabaceae</taxon>
        <taxon>Papilionoideae</taxon>
        <taxon>50 kb inversion clade</taxon>
        <taxon>NPAAA clade</taxon>
        <taxon>indigoferoid/millettioid clade</taxon>
        <taxon>Phaseoleae</taxon>
        <taxon>Vigna</taxon>
    </lineage>
</organism>
<dbReference type="EMBL" id="CP144695">
    <property type="protein sequence ID" value="WVZ07244.1"/>
    <property type="molecule type" value="Genomic_DNA"/>
</dbReference>
<protein>
    <submittedName>
        <fullName evidence="1">Uncharacterized protein</fullName>
    </submittedName>
</protein>
<accession>A0AAQ3NC40</accession>